<keyword evidence="3" id="KW-0808">Transferase</keyword>
<feature type="transmembrane region" description="Helical" evidence="7">
    <location>
        <begin position="323"/>
        <end position="340"/>
    </location>
</feature>
<evidence type="ECO:0000256" key="7">
    <source>
        <dbReference type="SAM" id="Phobius"/>
    </source>
</evidence>
<evidence type="ECO:0000256" key="2">
    <source>
        <dbReference type="ARBA" id="ARBA00022676"/>
    </source>
</evidence>
<dbReference type="AlphaFoldDB" id="A0A1F7ZWJ4"/>
<evidence type="ECO:0008006" key="10">
    <source>
        <dbReference type="Google" id="ProtNLM"/>
    </source>
</evidence>
<sequence length="533" mass="59971">MLSAAPKFNGPRPLLRLSGHTVPTVDVFITCCGEDPTIVQDTIAAACALDYPADRYNVYVLDDKASAEVKTLVEILQKRFKRLYYASRGLALRTHSKAGNLNFGLSQTRRHGASEFVAVLDVDMIPEPHWLRALLPHLLQDDRAAMANPPQIYYNAPRRDYLGVQLGPKFLFNIFLPLEDSHNGVVCTGTGFVVRRAPLDDIGGFPTESIQEDVYTSMLLTSCGWKVLYVPERLQWGIVPHTFQGTIRQRQRILKGVWSLWQCLRDDKGKAVSIEQQNALPLQTIILTATAILTTVAMCALPLTLLSQKPLIPLQHPLQMTRMFYLALCDFVAQLVYGLLEVSMSHRQTYLRSDLSELWMMPYQCITLFTMFIRRQDECFLPSGLATHSDSPLYQNKRTSLRRRLNFVFTECHAAGHLIVLTLTVVGVGRLLCNPQIWYGAVTGSIGRQALLTHAAWPPLLMLWTAIVANAWTPIAHAVAPLETFQRRSLLDKNNASGVLLPSAEARENESRPVVEWHMLIVVVSWLAAWYLL</sequence>
<evidence type="ECO:0000256" key="6">
    <source>
        <dbReference type="ARBA" id="ARBA00023136"/>
    </source>
</evidence>
<dbReference type="PANTHER" id="PTHR43867:SF2">
    <property type="entry name" value="CELLULOSE SYNTHASE CATALYTIC SUBUNIT A [UDP-FORMING]"/>
    <property type="match status" value="1"/>
</dbReference>
<dbReference type="InterPro" id="IPR029044">
    <property type="entry name" value="Nucleotide-diphossugar_trans"/>
</dbReference>
<keyword evidence="6 7" id="KW-0472">Membrane</keyword>
<keyword evidence="2" id="KW-0328">Glycosyltransferase</keyword>
<dbReference type="STRING" id="109264.A0A1F7ZWJ4"/>
<dbReference type="GO" id="GO:0016757">
    <property type="term" value="F:glycosyltransferase activity"/>
    <property type="evidence" value="ECO:0007669"/>
    <property type="project" value="UniProtKB-KW"/>
</dbReference>
<keyword evidence="5 7" id="KW-1133">Transmembrane helix</keyword>
<evidence type="ECO:0000256" key="1">
    <source>
        <dbReference type="ARBA" id="ARBA00004141"/>
    </source>
</evidence>
<name>A0A1F7ZWJ4_9EURO</name>
<gene>
    <name evidence="8" type="ORF">ABOM_007554</name>
</gene>
<evidence type="ECO:0000256" key="5">
    <source>
        <dbReference type="ARBA" id="ARBA00022989"/>
    </source>
</evidence>
<dbReference type="Pfam" id="PF13641">
    <property type="entry name" value="Glyco_tranf_2_3"/>
    <property type="match status" value="1"/>
</dbReference>
<feature type="transmembrane region" description="Helical" evidence="7">
    <location>
        <begin position="280"/>
        <end position="303"/>
    </location>
</feature>
<proteinExistence type="predicted"/>
<reference evidence="8 9" key="1">
    <citation type="journal article" date="2016" name="Genome Biol. Evol.">
        <title>Draft genome sequence of an aflatoxigenic Aspergillus species, A. bombycis.</title>
        <authorList>
            <person name="Moore G.G."/>
            <person name="Mack B.M."/>
            <person name="Beltz S.B."/>
            <person name="Gilbert M.K."/>
        </authorList>
    </citation>
    <scope>NUCLEOTIDE SEQUENCE [LARGE SCALE GENOMIC DNA]</scope>
    <source>
        <strain evidence="9">NRRL 26010</strain>
    </source>
</reference>
<dbReference type="EMBL" id="LYCR01000064">
    <property type="protein sequence ID" value="OGM43843.1"/>
    <property type="molecule type" value="Genomic_DNA"/>
</dbReference>
<evidence type="ECO:0000256" key="3">
    <source>
        <dbReference type="ARBA" id="ARBA00022679"/>
    </source>
</evidence>
<comment type="subcellular location">
    <subcellularLocation>
        <location evidence="1">Membrane</location>
        <topology evidence="1">Multi-pass membrane protein</topology>
    </subcellularLocation>
</comment>
<evidence type="ECO:0000256" key="4">
    <source>
        <dbReference type="ARBA" id="ARBA00022692"/>
    </source>
</evidence>
<keyword evidence="4 7" id="KW-0812">Transmembrane</keyword>
<dbReference type="Proteomes" id="UP000179179">
    <property type="component" value="Unassembled WGS sequence"/>
</dbReference>
<dbReference type="OrthoDB" id="72851at2759"/>
<dbReference type="GO" id="GO:0016020">
    <property type="term" value="C:membrane"/>
    <property type="evidence" value="ECO:0007669"/>
    <property type="project" value="UniProtKB-SubCell"/>
</dbReference>
<feature type="transmembrane region" description="Helical" evidence="7">
    <location>
        <begin position="405"/>
        <end position="428"/>
    </location>
</feature>
<accession>A0A1F7ZWJ4</accession>
<evidence type="ECO:0000313" key="9">
    <source>
        <dbReference type="Proteomes" id="UP000179179"/>
    </source>
</evidence>
<feature type="transmembrane region" description="Helical" evidence="7">
    <location>
        <begin position="461"/>
        <end position="480"/>
    </location>
</feature>
<dbReference type="InterPro" id="IPR050321">
    <property type="entry name" value="Glycosyltr_2/OpgH_subfam"/>
</dbReference>
<keyword evidence="9" id="KW-1185">Reference proteome</keyword>
<dbReference type="CDD" id="cd06421">
    <property type="entry name" value="CESA_CelA_like"/>
    <property type="match status" value="1"/>
</dbReference>
<dbReference type="PANTHER" id="PTHR43867">
    <property type="entry name" value="CELLULOSE SYNTHASE CATALYTIC SUBUNIT A [UDP-FORMING]"/>
    <property type="match status" value="1"/>
</dbReference>
<dbReference type="RefSeq" id="XP_022387560.1">
    <property type="nucleotide sequence ID" value="XM_022534683.1"/>
</dbReference>
<evidence type="ECO:0000313" key="8">
    <source>
        <dbReference type="EMBL" id="OGM43843.1"/>
    </source>
</evidence>
<dbReference type="GeneID" id="34450944"/>
<dbReference type="Gene3D" id="3.90.550.10">
    <property type="entry name" value="Spore Coat Polysaccharide Biosynthesis Protein SpsA, Chain A"/>
    <property type="match status" value="1"/>
</dbReference>
<organism evidence="8 9">
    <name type="scientific">Aspergillus bombycis</name>
    <dbReference type="NCBI Taxonomy" id="109264"/>
    <lineage>
        <taxon>Eukaryota</taxon>
        <taxon>Fungi</taxon>
        <taxon>Dikarya</taxon>
        <taxon>Ascomycota</taxon>
        <taxon>Pezizomycotina</taxon>
        <taxon>Eurotiomycetes</taxon>
        <taxon>Eurotiomycetidae</taxon>
        <taxon>Eurotiales</taxon>
        <taxon>Aspergillaceae</taxon>
        <taxon>Aspergillus</taxon>
    </lineage>
</organism>
<dbReference type="SUPFAM" id="SSF53448">
    <property type="entry name" value="Nucleotide-diphospho-sugar transferases"/>
    <property type="match status" value="1"/>
</dbReference>
<protein>
    <recommendedName>
        <fullName evidence="10">Glycosyl transferase</fullName>
    </recommendedName>
</protein>
<comment type="caution">
    <text evidence="8">The sequence shown here is derived from an EMBL/GenBank/DDBJ whole genome shotgun (WGS) entry which is preliminary data.</text>
</comment>